<evidence type="ECO:0000256" key="3">
    <source>
        <dbReference type="ARBA" id="ARBA00022490"/>
    </source>
</evidence>
<comment type="function">
    <text evidence="10">Catalyzes the methylthiolation of an aspartic acid residue of ribosomal protein uS12.</text>
</comment>
<dbReference type="FunFam" id="3.40.50.12160:FF:000003">
    <property type="entry name" value="CDK5 regulatory subunit-associated protein 1"/>
    <property type="match status" value="1"/>
</dbReference>
<feature type="binding site" evidence="10">
    <location>
        <position position="159"/>
    </location>
    <ligand>
        <name>[4Fe-4S] cluster</name>
        <dbReference type="ChEBI" id="CHEBI:49883"/>
        <label>2</label>
        <note>4Fe-4S-S-AdoMet</note>
    </ligand>
</feature>
<feature type="binding site" evidence="10">
    <location>
        <position position="46"/>
    </location>
    <ligand>
        <name>[4Fe-4S] cluster</name>
        <dbReference type="ChEBI" id="CHEBI:49883"/>
        <label>1</label>
    </ligand>
</feature>
<dbReference type="PROSITE" id="PS50926">
    <property type="entry name" value="TRAM"/>
    <property type="match status" value="1"/>
</dbReference>
<dbReference type="Gene3D" id="3.80.30.20">
    <property type="entry name" value="tm_1862 like domain"/>
    <property type="match status" value="1"/>
</dbReference>
<comment type="cofactor">
    <cofactor evidence="10">
        <name>[4Fe-4S] cluster</name>
        <dbReference type="ChEBI" id="CHEBI:49883"/>
    </cofactor>
    <text evidence="10">Binds 2 [4Fe-4S] clusters. One cluster is coordinated with 3 cysteines and an exchangeable S-adenosyl-L-methionine.</text>
</comment>
<name>A0A9D2S4S0_9FIRM</name>
<dbReference type="GO" id="GO:0035597">
    <property type="term" value="F:tRNA-2-methylthio-N(6)-dimethylallyladenosine(37) synthase activity"/>
    <property type="evidence" value="ECO:0007669"/>
    <property type="project" value="UniProtKB-EC"/>
</dbReference>
<comment type="similarity">
    <text evidence="10">Belongs to the methylthiotransferase family. RimO subfamily.</text>
</comment>
<dbReference type="GO" id="GO:0051539">
    <property type="term" value="F:4 iron, 4 sulfur cluster binding"/>
    <property type="evidence" value="ECO:0007669"/>
    <property type="project" value="UniProtKB-UniRule"/>
</dbReference>
<comment type="catalytic activity">
    <reaction evidence="9">
        <text>N(6)-dimethylallyladenosine(37) in tRNA + (sulfur carrier)-SH + AH2 + 2 S-adenosyl-L-methionine = 2-methylsulfanyl-N(6)-dimethylallyladenosine(37) in tRNA + (sulfur carrier)-H + 5'-deoxyadenosine + L-methionine + A + S-adenosyl-L-homocysteine + 2 H(+)</text>
        <dbReference type="Rhea" id="RHEA:37067"/>
        <dbReference type="Rhea" id="RHEA-COMP:10375"/>
        <dbReference type="Rhea" id="RHEA-COMP:10376"/>
        <dbReference type="Rhea" id="RHEA-COMP:14737"/>
        <dbReference type="Rhea" id="RHEA-COMP:14739"/>
        <dbReference type="ChEBI" id="CHEBI:13193"/>
        <dbReference type="ChEBI" id="CHEBI:15378"/>
        <dbReference type="ChEBI" id="CHEBI:17319"/>
        <dbReference type="ChEBI" id="CHEBI:17499"/>
        <dbReference type="ChEBI" id="CHEBI:29917"/>
        <dbReference type="ChEBI" id="CHEBI:57844"/>
        <dbReference type="ChEBI" id="CHEBI:57856"/>
        <dbReference type="ChEBI" id="CHEBI:59789"/>
        <dbReference type="ChEBI" id="CHEBI:64428"/>
        <dbReference type="ChEBI" id="CHEBI:74415"/>
        <dbReference type="ChEBI" id="CHEBI:74417"/>
        <dbReference type="EC" id="2.8.4.3"/>
    </reaction>
</comment>
<keyword evidence="14" id="KW-0687">Ribonucleoprotein</keyword>
<keyword evidence="5 10" id="KW-0949">S-adenosyl-L-methionine</keyword>
<dbReference type="FunFam" id="3.80.30.20:FF:000001">
    <property type="entry name" value="tRNA-2-methylthio-N(6)-dimethylallyladenosine synthase 2"/>
    <property type="match status" value="1"/>
</dbReference>
<accession>A0A9D2S4S0</accession>
<feature type="domain" description="MTTase N-terminal" evidence="12">
    <location>
        <begin position="1"/>
        <end position="117"/>
    </location>
</feature>
<dbReference type="SFLD" id="SFLDG01061">
    <property type="entry name" value="methylthiotransferase"/>
    <property type="match status" value="1"/>
</dbReference>
<comment type="function">
    <text evidence="1">Catalyzes the methylthiolation of N6-(dimethylallyl)adenosine (i(6)A), leading to the formation of 2-methylthio-N6-(dimethylallyl)adenosine (ms(2)i(6)A) at position 37 in tRNAs that read codons beginning with uridine.</text>
</comment>
<evidence type="ECO:0000256" key="5">
    <source>
        <dbReference type="ARBA" id="ARBA00022691"/>
    </source>
</evidence>
<dbReference type="HAMAP" id="MF_01865">
    <property type="entry name" value="MTTase_RimO"/>
    <property type="match status" value="1"/>
</dbReference>
<dbReference type="GO" id="GO:0005840">
    <property type="term" value="C:ribosome"/>
    <property type="evidence" value="ECO:0007669"/>
    <property type="project" value="UniProtKB-KW"/>
</dbReference>
<dbReference type="NCBIfam" id="TIGR00089">
    <property type="entry name" value="MiaB/RimO family radical SAM methylthiotransferase"/>
    <property type="match status" value="1"/>
</dbReference>
<dbReference type="InterPro" id="IPR013848">
    <property type="entry name" value="Methylthiotransferase_N"/>
</dbReference>
<dbReference type="EC" id="2.8.4.4" evidence="10"/>
<dbReference type="GO" id="GO:0103039">
    <property type="term" value="F:protein methylthiotransferase activity"/>
    <property type="evidence" value="ECO:0007669"/>
    <property type="project" value="UniProtKB-EC"/>
</dbReference>
<evidence type="ECO:0000256" key="4">
    <source>
        <dbReference type="ARBA" id="ARBA00022679"/>
    </source>
</evidence>
<comment type="subcellular location">
    <subcellularLocation>
        <location evidence="10">Cytoplasm</location>
    </subcellularLocation>
</comment>
<dbReference type="SUPFAM" id="SSF102114">
    <property type="entry name" value="Radical SAM enzymes"/>
    <property type="match status" value="1"/>
</dbReference>
<comment type="caution">
    <text evidence="14">The sequence shown here is derived from an EMBL/GenBank/DDBJ whole genome shotgun (WGS) entry which is preliminary data.</text>
</comment>
<protein>
    <recommendedName>
        <fullName evidence="10">Ribosomal protein uS12 methylthiotransferase RimO</fullName>
        <shortName evidence="10">uS12 MTTase</shortName>
        <shortName evidence="10">uS12 methylthiotransferase</shortName>
        <ecNumber evidence="10">2.8.4.4</ecNumber>
    </recommendedName>
    <alternativeName>
        <fullName evidence="10">Ribosomal protein uS12 (aspartate-C(3))-methylthiotransferase</fullName>
    </alternativeName>
    <alternativeName>
        <fullName evidence="10">Ribosome maturation factor RimO</fullName>
    </alternativeName>
</protein>
<reference evidence="14" key="2">
    <citation type="submission" date="2021-04" db="EMBL/GenBank/DDBJ databases">
        <authorList>
            <person name="Gilroy R."/>
        </authorList>
    </citation>
    <scope>NUCLEOTIDE SEQUENCE</scope>
    <source>
        <strain evidence="14">ChiBcec8-13705</strain>
    </source>
</reference>
<dbReference type="Proteomes" id="UP000886803">
    <property type="component" value="Unassembled WGS sequence"/>
</dbReference>
<dbReference type="SFLD" id="SFLDF00274">
    <property type="entry name" value="ribosomal_protein_S12_methylth"/>
    <property type="match status" value="1"/>
</dbReference>
<dbReference type="InterPro" id="IPR006638">
    <property type="entry name" value="Elp3/MiaA/NifB-like_rSAM"/>
</dbReference>
<keyword evidence="4 10" id="KW-0808">Transferase</keyword>
<keyword evidence="7 10" id="KW-0408">Iron</keyword>
<dbReference type="InterPro" id="IPR007197">
    <property type="entry name" value="rSAM"/>
</dbReference>
<proteinExistence type="inferred from homology"/>
<evidence type="ECO:0000259" key="12">
    <source>
        <dbReference type="PROSITE" id="PS51449"/>
    </source>
</evidence>
<comment type="catalytic activity">
    <reaction evidence="10">
        <text>L-aspartate(89)-[ribosomal protein uS12]-hydrogen + (sulfur carrier)-SH + AH2 + 2 S-adenosyl-L-methionine = 3-methylsulfanyl-L-aspartate(89)-[ribosomal protein uS12]-hydrogen + (sulfur carrier)-H + 5'-deoxyadenosine + L-methionine + A + S-adenosyl-L-homocysteine + 2 H(+)</text>
        <dbReference type="Rhea" id="RHEA:37087"/>
        <dbReference type="Rhea" id="RHEA-COMP:10460"/>
        <dbReference type="Rhea" id="RHEA-COMP:10461"/>
        <dbReference type="Rhea" id="RHEA-COMP:14737"/>
        <dbReference type="Rhea" id="RHEA-COMP:14739"/>
        <dbReference type="ChEBI" id="CHEBI:13193"/>
        <dbReference type="ChEBI" id="CHEBI:15378"/>
        <dbReference type="ChEBI" id="CHEBI:17319"/>
        <dbReference type="ChEBI" id="CHEBI:17499"/>
        <dbReference type="ChEBI" id="CHEBI:29917"/>
        <dbReference type="ChEBI" id="CHEBI:29961"/>
        <dbReference type="ChEBI" id="CHEBI:57844"/>
        <dbReference type="ChEBI" id="CHEBI:57856"/>
        <dbReference type="ChEBI" id="CHEBI:59789"/>
        <dbReference type="ChEBI" id="CHEBI:64428"/>
        <dbReference type="ChEBI" id="CHEBI:73599"/>
        <dbReference type="EC" id="2.8.4.4"/>
    </reaction>
</comment>
<keyword evidence="8 10" id="KW-0411">Iron-sulfur</keyword>
<dbReference type="Pfam" id="PF04055">
    <property type="entry name" value="Radical_SAM"/>
    <property type="match status" value="1"/>
</dbReference>
<feature type="domain" description="Radical SAM core" evidence="13">
    <location>
        <begin position="141"/>
        <end position="371"/>
    </location>
</feature>
<gene>
    <name evidence="10 14" type="primary">rimO</name>
    <name evidence="14" type="ORF">H9945_08995</name>
</gene>
<dbReference type="NCBIfam" id="TIGR01125">
    <property type="entry name" value="30S ribosomal protein S12 methylthiotransferase RimO"/>
    <property type="match status" value="1"/>
</dbReference>
<dbReference type="CDD" id="cd01335">
    <property type="entry name" value="Radical_SAM"/>
    <property type="match status" value="1"/>
</dbReference>
<evidence type="ECO:0000256" key="2">
    <source>
        <dbReference type="ARBA" id="ARBA00022485"/>
    </source>
</evidence>
<dbReference type="PROSITE" id="PS51918">
    <property type="entry name" value="RADICAL_SAM"/>
    <property type="match status" value="1"/>
</dbReference>
<dbReference type="InterPro" id="IPR005839">
    <property type="entry name" value="Methylthiotransferase"/>
</dbReference>
<dbReference type="AlphaFoldDB" id="A0A9D2S4S0"/>
<keyword evidence="6 10" id="KW-0479">Metal-binding</keyword>
<evidence type="ECO:0000256" key="9">
    <source>
        <dbReference type="ARBA" id="ARBA00051425"/>
    </source>
</evidence>
<evidence type="ECO:0000256" key="10">
    <source>
        <dbReference type="HAMAP-Rule" id="MF_01865"/>
    </source>
</evidence>
<dbReference type="Gene3D" id="3.40.50.12160">
    <property type="entry name" value="Methylthiotransferase, N-terminal domain"/>
    <property type="match status" value="1"/>
</dbReference>
<organism evidence="14 15">
    <name type="scientific">Candidatus Gemmiger avicola</name>
    <dbReference type="NCBI Taxonomy" id="2838605"/>
    <lineage>
        <taxon>Bacteria</taxon>
        <taxon>Bacillati</taxon>
        <taxon>Bacillota</taxon>
        <taxon>Clostridia</taxon>
        <taxon>Eubacteriales</taxon>
        <taxon>Gemmiger</taxon>
    </lineage>
</organism>
<evidence type="ECO:0000256" key="8">
    <source>
        <dbReference type="ARBA" id="ARBA00023014"/>
    </source>
</evidence>
<feature type="binding site" evidence="10">
    <location>
        <position position="10"/>
    </location>
    <ligand>
        <name>[4Fe-4S] cluster</name>
        <dbReference type="ChEBI" id="CHEBI:49883"/>
        <label>1</label>
    </ligand>
</feature>
<dbReference type="GO" id="GO:0046872">
    <property type="term" value="F:metal ion binding"/>
    <property type="evidence" value="ECO:0007669"/>
    <property type="project" value="UniProtKB-KW"/>
</dbReference>
<feature type="binding site" evidence="10">
    <location>
        <position position="80"/>
    </location>
    <ligand>
        <name>[4Fe-4S] cluster</name>
        <dbReference type="ChEBI" id="CHEBI:49883"/>
        <label>1</label>
    </ligand>
</feature>
<dbReference type="EMBL" id="DWYG01000152">
    <property type="protein sequence ID" value="HJB42620.1"/>
    <property type="molecule type" value="Genomic_DNA"/>
</dbReference>
<dbReference type="Gene3D" id="2.40.50.140">
    <property type="entry name" value="Nucleic acid-binding proteins"/>
    <property type="match status" value="1"/>
</dbReference>
<dbReference type="GO" id="GO:0035599">
    <property type="term" value="F:aspartic acid methylthiotransferase activity"/>
    <property type="evidence" value="ECO:0007669"/>
    <property type="project" value="TreeGrafter"/>
</dbReference>
<dbReference type="PROSITE" id="PS51449">
    <property type="entry name" value="MTTASE_N"/>
    <property type="match status" value="1"/>
</dbReference>
<dbReference type="PANTHER" id="PTHR43837:SF1">
    <property type="entry name" value="RIBOSOMAL PROTEIN US12 METHYLTHIOTRANSFERASE RIMO"/>
    <property type="match status" value="1"/>
</dbReference>
<dbReference type="InterPro" id="IPR012340">
    <property type="entry name" value="NA-bd_OB-fold"/>
</dbReference>
<feature type="binding site" evidence="10">
    <location>
        <position position="155"/>
    </location>
    <ligand>
        <name>[4Fe-4S] cluster</name>
        <dbReference type="ChEBI" id="CHEBI:49883"/>
        <label>2</label>
        <note>4Fe-4S-S-AdoMet</note>
    </ligand>
</feature>
<reference evidence="14" key="1">
    <citation type="journal article" date="2021" name="PeerJ">
        <title>Extensive microbial diversity within the chicken gut microbiome revealed by metagenomics and culture.</title>
        <authorList>
            <person name="Gilroy R."/>
            <person name="Ravi A."/>
            <person name="Getino M."/>
            <person name="Pursley I."/>
            <person name="Horton D.L."/>
            <person name="Alikhan N.F."/>
            <person name="Baker D."/>
            <person name="Gharbi K."/>
            <person name="Hall N."/>
            <person name="Watson M."/>
            <person name="Adriaenssens E.M."/>
            <person name="Foster-Nyarko E."/>
            <person name="Jarju S."/>
            <person name="Secka A."/>
            <person name="Antonio M."/>
            <person name="Oren A."/>
            <person name="Chaudhuri R.R."/>
            <person name="La Ragione R."/>
            <person name="Hildebrand F."/>
            <person name="Pallen M.J."/>
        </authorList>
    </citation>
    <scope>NUCLEOTIDE SEQUENCE</scope>
    <source>
        <strain evidence="14">ChiBcec8-13705</strain>
    </source>
</reference>
<evidence type="ECO:0000256" key="6">
    <source>
        <dbReference type="ARBA" id="ARBA00022723"/>
    </source>
</evidence>
<evidence type="ECO:0000313" key="14">
    <source>
        <dbReference type="EMBL" id="HJB42620.1"/>
    </source>
</evidence>
<dbReference type="InterPro" id="IPR002792">
    <property type="entry name" value="TRAM_dom"/>
</dbReference>
<sequence>MKLAIISLGCPKNQADADVFTHALLKAGHETVADPAEVDAILINTCGFIQSAKEEAIENILLACQYKQQNPDLKVIVTGCLAERYKSQIASEMPEVDAVVGIGSNAALPAILERVCTPGAGRIESYGPKTDLPLGGARIVSTPQHYAYLKIAEGCSNRCRYCAIPLIRGPLRSRPLEDCVAEARWLVGEGVKELIVVAQDPTAYGEDWGKPGAVCDLLDALNAVEGIRWIRVLYAYPERITDEFIAAMQRNEKVLPYLDLPIQHCSDRVLAAMGRRGDRHTIEDAIARLRAALPGLTLRTTLIAGFPGETEEEYAELCDFVRTVRFDRLGCFAYSPEENTPAAKMDGQIDEETKQRRADHIMEIQAEISAAAEQAKVGQTLACICDGVDDETGMYLLRTAADCPEIDGNVLTPADTPLVPGEFYRVTITDADTYDLYGYIEREDGE</sequence>
<dbReference type="InterPro" id="IPR058240">
    <property type="entry name" value="rSAM_sf"/>
</dbReference>
<dbReference type="InterPro" id="IPR023404">
    <property type="entry name" value="rSAM_horseshoe"/>
</dbReference>
<dbReference type="Pfam" id="PF18693">
    <property type="entry name" value="TRAM_2"/>
    <property type="match status" value="1"/>
</dbReference>
<dbReference type="SFLD" id="SFLDS00029">
    <property type="entry name" value="Radical_SAM"/>
    <property type="match status" value="1"/>
</dbReference>
<dbReference type="SFLD" id="SFLDG01082">
    <property type="entry name" value="B12-binding_domain_containing"/>
    <property type="match status" value="1"/>
</dbReference>
<feature type="binding site" evidence="10">
    <location>
        <position position="162"/>
    </location>
    <ligand>
        <name>[4Fe-4S] cluster</name>
        <dbReference type="ChEBI" id="CHEBI:49883"/>
        <label>2</label>
        <note>4Fe-4S-S-AdoMet</note>
    </ligand>
</feature>
<dbReference type="Pfam" id="PF00919">
    <property type="entry name" value="UPF0004"/>
    <property type="match status" value="1"/>
</dbReference>
<keyword evidence="3 10" id="KW-0963">Cytoplasm</keyword>
<feature type="domain" description="TRAM" evidence="11">
    <location>
        <begin position="374"/>
        <end position="442"/>
    </location>
</feature>
<evidence type="ECO:0000256" key="7">
    <source>
        <dbReference type="ARBA" id="ARBA00023004"/>
    </source>
</evidence>
<evidence type="ECO:0000313" key="15">
    <source>
        <dbReference type="Proteomes" id="UP000886803"/>
    </source>
</evidence>
<keyword evidence="14" id="KW-0689">Ribosomal protein</keyword>
<dbReference type="SMART" id="SM00729">
    <property type="entry name" value="Elp3"/>
    <property type="match status" value="1"/>
</dbReference>
<keyword evidence="2 10" id="KW-0004">4Fe-4S</keyword>
<dbReference type="InterPro" id="IPR038135">
    <property type="entry name" value="Methylthiotransferase_N_sf"/>
</dbReference>
<dbReference type="PANTHER" id="PTHR43837">
    <property type="entry name" value="RIBOSOMAL PROTEIN S12 METHYLTHIOTRANSFERASE RIMO"/>
    <property type="match status" value="1"/>
</dbReference>
<dbReference type="GO" id="GO:0005829">
    <property type="term" value="C:cytosol"/>
    <property type="evidence" value="ECO:0007669"/>
    <property type="project" value="TreeGrafter"/>
</dbReference>
<evidence type="ECO:0000259" key="13">
    <source>
        <dbReference type="PROSITE" id="PS51918"/>
    </source>
</evidence>
<dbReference type="InterPro" id="IPR005840">
    <property type="entry name" value="Ribosomal_uS12_MeSTrfase_RimO"/>
</dbReference>
<evidence type="ECO:0000259" key="11">
    <source>
        <dbReference type="PROSITE" id="PS50926"/>
    </source>
</evidence>
<evidence type="ECO:0000256" key="1">
    <source>
        <dbReference type="ARBA" id="ARBA00003234"/>
    </source>
</evidence>